<keyword evidence="4" id="KW-1185">Reference proteome</keyword>
<comment type="similarity">
    <text evidence="1">Belongs to the RelE toxin family.</text>
</comment>
<dbReference type="InterPro" id="IPR035093">
    <property type="entry name" value="RelE/ParE_toxin_dom_sf"/>
</dbReference>
<proteinExistence type="inferred from homology"/>
<dbReference type="RefSeq" id="WP_015191805.1">
    <property type="nucleotide sequence ID" value="NC_019748.1"/>
</dbReference>
<dbReference type="KEGG" id="scs:Sta7437_0528"/>
<evidence type="ECO:0000313" key="4">
    <source>
        <dbReference type="Proteomes" id="UP000010473"/>
    </source>
</evidence>
<evidence type="ECO:0000313" key="3">
    <source>
        <dbReference type="EMBL" id="AFZ34132.1"/>
    </source>
</evidence>
<dbReference type="Proteomes" id="UP000010473">
    <property type="component" value="Chromosome"/>
</dbReference>
<accession>K9XR46</accession>
<dbReference type="eggNOG" id="COG2026">
    <property type="taxonomic scope" value="Bacteria"/>
</dbReference>
<sequence>MASYKIEWKQSAKKELKKLDKQIIFRILQAIEDLADNPYSSGSKKLIGSDSIYRIRVGDYRIIYNIKSSVLTIEIIKVGHRREIYRKQ</sequence>
<dbReference type="PANTHER" id="PTHR35601:SF1">
    <property type="entry name" value="TOXIN RELE"/>
    <property type="match status" value="1"/>
</dbReference>
<dbReference type="Pfam" id="PF05016">
    <property type="entry name" value="ParE_toxin"/>
    <property type="match status" value="1"/>
</dbReference>
<dbReference type="OrthoDB" id="163524at2"/>
<dbReference type="EMBL" id="CP003653">
    <property type="protein sequence ID" value="AFZ34132.1"/>
    <property type="molecule type" value="Genomic_DNA"/>
</dbReference>
<evidence type="ECO:0000256" key="2">
    <source>
        <dbReference type="ARBA" id="ARBA00022649"/>
    </source>
</evidence>
<dbReference type="SUPFAM" id="SSF143011">
    <property type="entry name" value="RelE-like"/>
    <property type="match status" value="1"/>
</dbReference>
<organism evidence="3 4">
    <name type="scientific">Stanieria cyanosphaera (strain ATCC 29371 / PCC 7437)</name>
    <dbReference type="NCBI Taxonomy" id="111780"/>
    <lineage>
        <taxon>Bacteria</taxon>
        <taxon>Bacillati</taxon>
        <taxon>Cyanobacteriota</taxon>
        <taxon>Cyanophyceae</taxon>
        <taxon>Pleurocapsales</taxon>
        <taxon>Dermocarpellaceae</taxon>
        <taxon>Stanieria</taxon>
    </lineage>
</organism>
<keyword evidence="2" id="KW-1277">Toxin-antitoxin system</keyword>
<reference evidence="4" key="1">
    <citation type="journal article" date="2013" name="Proc. Natl. Acad. Sci. U.S.A.">
        <title>Improving the coverage of the cyanobacterial phylum using diversity-driven genome sequencing.</title>
        <authorList>
            <person name="Shih P.M."/>
            <person name="Wu D."/>
            <person name="Latifi A."/>
            <person name="Axen S.D."/>
            <person name="Fewer D.P."/>
            <person name="Talla E."/>
            <person name="Calteau A."/>
            <person name="Cai F."/>
            <person name="Tandeau de Marsac N."/>
            <person name="Rippka R."/>
            <person name="Herdman M."/>
            <person name="Sivonen K."/>
            <person name="Coursin T."/>
            <person name="Laurent T."/>
            <person name="Goodwin L."/>
            <person name="Nolan M."/>
            <person name="Davenport K.W."/>
            <person name="Han C.S."/>
            <person name="Rubin E.M."/>
            <person name="Eisen J.A."/>
            <person name="Woyke T."/>
            <person name="Gugger M."/>
            <person name="Kerfeld C.A."/>
        </authorList>
    </citation>
    <scope>NUCLEOTIDE SEQUENCE [LARGE SCALE GENOMIC DNA]</scope>
    <source>
        <strain evidence="4">ATCC 29371 / PCC 7437</strain>
    </source>
</reference>
<dbReference type="Gene3D" id="3.30.2310.20">
    <property type="entry name" value="RelE-like"/>
    <property type="match status" value="1"/>
</dbReference>
<gene>
    <name evidence="3" type="ordered locus">Sta7437_0528</name>
</gene>
<dbReference type="HOGENOM" id="CLU_155761_3_0_3"/>
<dbReference type="PATRIC" id="fig|111780.3.peg.550"/>
<dbReference type="PANTHER" id="PTHR35601">
    <property type="entry name" value="TOXIN RELE"/>
    <property type="match status" value="1"/>
</dbReference>
<name>K9XR46_STAC7</name>
<dbReference type="AlphaFoldDB" id="K9XR46"/>
<dbReference type="InterPro" id="IPR007712">
    <property type="entry name" value="RelE/ParE_toxin"/>
</dbReference>
<dbReference type="STRING" id="111780.Sta7437_0528"/>
<evidence type="ECO:0000256" key="1">
    <source>
        <dbReference type="ARBA" id="ARBA00006226"/>
    </source>
</evidence>
<dbReference type="NCBIfam" id="TIGR02385">
    <property type="entry name" value="RelE_StbE"/>
    <property type="match status" value="1"/>
</dbReference>
<protein>
    <submittedName>
        <fullName evidence="3">Addiction module toxin, RelE/StbE family</fullName>
    </submittedName>
</protein>